<protein>
    <submittedName>
        <fullName evidence="1">GlcNAc-PI de-N-acetylase</fullName>
    </submittedName>
</protein>
<dbReference type="SUPFAM" id="SSF102588">
    <property type="entry name" value="LmbE-like"/>
    <property type="match status" value="1"/>
</dbReference>
<dbReference type="Proteomes" id="UP001157946">
    <property type="component" value="Unassembled WGS sequence"/>
</dbReference>
<dbReference type="RefSeq" id="WP_189318927.1">
    <property type="nucleotide sequence ID" value="NZ_FXTU01000005.1"/>
</dbReference>
<evidence type="ECO:0000313" key="1">
    <source>
        <dbReference type="EMBL" id="SMP26091.1"/>
    </source>
</evidence>
<dbReference type="AlphaFoldDB" id="A0AA45WQQ5"/>
<evidence type="ECO:0000313" key="2">
    <source>
        <dbReference type="Proteomes" id="UP001157946"/>
    </source>
</evidence>
<dbReference type="Gene3D" id="3.40.50.10320">
    <property type="entry name" value="LmbE-like"/>
    <property type="match status" value="1"/>
</dbReference>
<keyword evidence="2" id="KW-1185">Reference proteome</keyword>
<dbReference type="PROSITE" id="PS51257">
    <property type="entry name" value="PROKAR_LIPOPROTEIN"/>
    <property type="match status" value="1"/>
</dbReference>
<gene>
    <name evidence="1" type="ORF">SAMN06265361_105127</name>
</gene>
<organism evidence="1 2">
    <name type="scientific">Laceyella tengchongensis</name>
    <dbReference type="NCBI Taxonomy" id="574699"/>
    <lineage>
        <taxon>Bacteria</taxon>
        <taxon>Bacillati</taxon>
        <taxon>Bacillota</taxon>
        <taxon>Bacilli</taxon>
        <taxon>Bacillales</taxon>
        <taxon>Thermoactinomycetaceae</taxon>
        <taxon>Laceyella</taxon>
    </lineage>
</organism>
<dbReference type="InterPro" id="IPR003737">
    <property type="entry name" value="GlcNAc_PI_deacetylase-related"/>
</dbReference>
<accession>A0AA45WQQ5</accession>
<proteinExistence type="predicted"/>
<sequence>MNLCKRKNTLRLSLFAAFSILTMSLLGCSLVSIVSAENKPQKILDTSTPKPKPVAIYFVPHADDELLSMGADIVNHQRMGYDIQMILASPGEHSGARFVVNGFREMWEGKKKVKHPVFCHWHNTYHSADELRDPDHYLDTKEFGDARIREFYEVARRLGIPKENTHTYELVNGKFTEEGLRAIYDEFIARYPHAIFRTMSPYDYHPDHAMMGKVLMKYEKEGKIDPTDTAYFLSIYKTRFTKFGKLPVELIKVGPMGKDEAKRLQHAAEVYSLWEPLKGWLALGYHSVPQQFDSYFRDKSMIMHY</sequence>
<dbReference type="PANTHER" id="PTHR12993">
    <property type="entry name" value="N-ACETYLGLUCOSAMINYL-PHOSPHATIDYLINOSITOL DE-N-ACETYLASE-RELATED"/>
    <property type="match status" value="1"/>
</dbReference>
<dbReference type="EMBL" id="FXTU01000005">
    <property type="protein sequence ID" value="SMP26091.1"/>
    <property type="molecule type" value="Genomic_DNA"/>
</dbReference>
<name>A0AA45WQQ5_9BACL</name>
<dbReference type="GO" id="GO:0016811">
    <property type="term" value="F:hydrolase activity, acting on carbon-nitrogen (but not peptide) bonds, in linear amides"/>
    <property type="evidence" value="ECO:0007669"/>
    <property type="project" value="TreeGrafter"/>
</dbReference>
<dbReference type="Pfam" id="PF02585">
    <property type="entry name" value="PIG-L"/>
    <property type="match status" value="1"/>
</dbReference>
<comment type="caution">
    <text evidence="1">The sequence shown here is derived from an EMBL/GenBank/DDBJ whole genome shotgun (WGS) entry which is preliminary data.</text>
</comment>
<dbReference type="InterPro" id="IPR024078">
    <property type="entry name" value="LmbE-like_dom_sf"/>
</dbReference>
<dbReference type="PANTHER" id="PTHR12993:SF11">
    <property type="entry name" value="N-ACETYLGLUCOSAMINYL-PHOSPHATIDYLINOSITOL DE-N-ACETYLASE"/>
    <property type="match status" value="1"/>
</dbReference>
<reference evidence="1" key="1">
    <citation type="submission" date="2017-05" db="EMBL/GenBank/DDBJ databases">
        <authorList>
            <person name="Varghese N."/>
            <person name="Submissions S."/>
        </authorList>
    </citation>
    <scope>NUCLEOTIDE SEQUENCE</scope>
    <source>
        <strain evidence="1">DSM 45262</strain>
    </source>
</reference>